<keyword evidence="2" id="KW-1185">Reference proteome</keyword>
<evidence type="ECO:0000256" key="1">
    <source>
        <dbReference type="SAM" id="MobiDB-lite"/>
    </source>
</evidence>
<proteinExistence type="predicted"/>
<evidence type="ECO:0000313" key="2">
    <source>
        <dbReference type="Proteomes" id="UP000887578"/>
    </source>
</evidence>
<evidence type="ECO:0000313" key="3">
    <source>
        <dbReference type="WBParaSite" id="PDA_v2.g24313.t1"/>
    </source>
</evidence>
<organism evidence="2 3">
    <name type="scientific">Panagrolaimus davidi</name>
    <dbReference type="NCBI Taxonomy" id="227884"/>
    <lineage>
        <taxon>Eukaryota</taxon>
        <taxon>Metazoa</taxon>
        <taxon>Ecdysozoa</taxon>
        <taxon>Nematoda</taxon>
        <taxon>Chromadorea</taxon>
        <taxon>Rhabditida</taxon>
        <taxon>Tylenchina</taxon>
        <taxon>Panagrolaimomorpha</taxon>
        <taxon>Panagrolaimoidea</taxon>
        <taxon>Panagrolaimidae</taxon>
        <taxon>Panagrolaimus</taxon>
    </lineage>
</organism>
<dbReference type="WBParaSite" id="PDA_v2.g24313.t1">
    <property type="protein sequence ID" value="PDA_v2.g24313.t1"/>
    <property type="gene ID" value="PDA_v2.g24313"/>
</dbReference>
<accession>A0A914PZK8</accession>
<protein>
    <submittedName>
        <fullName evidence="3">Uncharacterized protein</fullName>
    </submittedName>
</protein>
<dbReference type="Proteomes" id="UP000887578">
    <property type="component" value="Unplaced"/>
</dbReference>
<dbReference type="AlphaFoldDB" id="A0A914PZK8"/>
<reference evidence="3" key="1">
    <citation type="submission" date="2022-11" db="UniProtKB">
        <authorList>
            <consortium name="WormBaseParasite"/>
        </authorList>
    </citation>
    <scope>IDENTIFICATION</scope>
</reference>
<sequence>MWMLKIVFTDFSTWSGNEGIGYLNVIARIIIRHGQTLMEEGIPFTPKINCMYQNFPNEADANQVIRNQFCCTAFESTFDDLKQEKEIQQISSHRPSLPAGLIKQSKKEHKRRITRRQIKS</sequence>
<feature type="region of interest" description="Disordered" evidence="1">
    <location>
        <begin position="89"/>
        <end position="120"/>
    </location>
</feature>
<name>A0A914PZK8_9BILA</name>
<feature type="compositionally biased region" description="Basic residues" evidence="1">
    <location>
        <begin position="104"/>
        <end position="120"/>
    </location>
</feature>